<comment type="caution">
    <text evidence="2">The sequence shown here is derived from an EMBL/GenBank/DDBJ whole genome shotgun (WGS) entry which is preliminary data.</text>
</comment>
<keyword evidence="1" id="KW-1133">Transmembrane helix</keyword>
<evidence type="ECO:0000313" key="3">
    <source>
        <dbReference type="Proteomes" id="UP001179280"/>
    </source>
</evidence>
<keyword evidence="1" id="KW-0472">Membrane</keyword>
<gene>
    <name evidence="2" type="ORF">JOC54_001068</name>
</gene>
<feature type="transmembrane region" description="Helical" evidence="1">
    <location>
        <begin position="89"/>
        <end position="122"/>
    </location>
</feature>
<reference evidence="2" key="1">
    <citation type="submission" date="2021-01" db="EMBL/GenBank/DDBJ databases">
        <title>Genomic Encyclopedia of Type Strains, Phase IV (KMG-IV): sequencing the most valuable type-strain genomes for metagenomic binning, comparative biology and taxonomic classification.</title>
        <authorList>
            <person name="Goeker M."/>
        </authorList>
    </citation>
    <scope>NUCLEOTIDE SEQUENCE</scope>
    <source>
        <strain evidence="2">DSM 21943</strain>
    </source>
</reference>
<proteinExistence type="predicted"/>
<keyword evidence="3" id="KW-1185">Reference proteome</keyword>
<evidence type="ECO:0000256" key="1">
    <source>
        <dbReference type="SAM" id="Phobius"/>
    </source>
</evidence>
<feature type="transmembrane region" description="Helical" evidence="1">
    <location>
        <begin position="60"/>
        <end position="77"/>
    </location>
</feature>
<evidence type="ECO:0000313" key="2">
    <source>
        <dbReference type="EMBL" id="MBM7837837.1"/>
    </source>
</evidence>
<protein>
    <submittedName>
        <fullName evidence="2">Pheromone shutdown protein TraB</fullName>
    </submittedName>
</protein>
<organism evidence="2 3">
    <name type="scientific">Shouchella xiaoxiensis</name>
    <dbReference type="NCBI Taxonomy" id="766895"/>
    <lineage>
        <taxon>Bacteria</taxon>
        <taxon>Bacillati</taxon>
        <taxon>Bacillota</taxon>
        <taxon>Bacilli</taxon>
        <taxon>Bacillales</taxon>
        <taxon>Bacillaceae</taxon>
        <taxon>Shouchella</taxon>
    </lineage>
</organism>
<dbReference type="Proteomes" id="UP001179280">
    <property type="component" value="Unassembled WGS sequence"/>
</dbReference>
<keyword evidence="1" id="KW-0812">Transmembrane</keyword>
<feature type="transmembrane region" description="Helical" evidence="1">
    <location>
        <begin position="26"/>
        <end position="48"/>
    </location>
</feature>
<dbReference type="RefSeq" id="WP_204464926.1">
    <property type="nucleotide sequence ID" value="NZ_JAFBCV010000002.1"/>
</dbReference>
<sequence>MGLILILAIALNVVSLAVLFKQKNRFLCGSIGVAVCLLMSGLTVHYFLAENPFILTESGLLWFLLVGSFTIGVVGLLKRTTSLVLVAASLHLFLVLPTIFSIGLILLLLALAEIVVATYFYLKIRERVSFVGMNK</sequence>
<name>A0ABS2SUB8_9BACI</name>
<dbReference type="EMBL" id="JAFBCV010000002">
    <property type="protein sequence ID" value="MBM7837837.1"/>
    <property type="molecule type" value="Genomic_DNA"/>
</dbReference>
<accession>A0ABS2SUB8</accession>